<evidence type="ECO:0000313" key="4">
    <source>
        <dbReference type="Proteomes" id="UP001642540"/>
    </source>
</evidence>
<gene>
    <name evidence="3" type="ORF">ODALV1_LOCUS6904</name>
</gene>
<keyword evidence="4" id="KW-1185">Reference proteome</keyword>
<dbReference type="EMBL" id="CAXLJM020000022">
    <property type="protein sequence ID" value="CAL8087948.1"/>
    <property type="molecule type" value="Genomic_DNA"/>
</dbReference>
<keyword evidence="2" id="KW-1133">Transmembrane helix</keyword>
<dbReference type="Gene3D" id="3.80.10.10">
    <property type="entry name" value="Ribonuclease Inhibitor"/>
    <property type="match status" value="1"/>
</dbReference>
<keyword evidence="2" id="KW-0812">Transmembrane</keyword>
<dbReference type="SUPFAM" id="SSF52047">
    <property type="entry name" value="RNI-like"/>
    <property type="match status" value="1"/>
</dbReference>
<feature type="region of interest" description="Disordered" evidence="1">
    <location>
        <begin position="437"/>
        <end position="460"/>
    </location>
</feature>
<keyword evidence="2" id="KW-0472">Membrane</keyword>
<organism evidence="3 4">
    <name type="scientific">Orchesella dallaii</name>
    <dbReference type="NCBI Taxonomy" id="48710"/>
    <lineage>
        <taxon>Eukaryota</taxon>
        <taxon>Metazoa</taxon>
        <taxon>Ecdysozoa</taxon>
        <taxon>Arthropoda</taxon>
        <taxon>Hexapoda</taxon>
        <taxon>Collembola</taxon>
        <taxon>Entomobryomorpha</taxon>
        <taxon>Entomobryoidea</taxon>
        <taxon>Orchesellidae</taxon>
        <taxon>Orchesellinae</taxon>
        <taxon>Orchesella</taxon>
    </lineage>
</organism>
<reference evidence="3 4" key="1">
    <citation type="submission" date="2024-08" db="EMBL/GenBank/DDBJ databases">
        <authorList>
            <person name="Cucini C."/>
            <person name="Frati F."/>
        </authorList>
    </citation>
    <scope>NUCLEOTIDE SEQUENCE [LARGE SCALE GENOMIC DNA]</scope>
</reference>
<name>A0ABP1Q3L1_9HEXA</name>
<evidence type="ECO:0000313" key="3">
    <source>
        <dbReference type="EMBL" id="CAL8087948.1"/>
    </source>
</evidence>
<evidence type="ECO:0000256" key="2">
    <source>
        <dbReference type="SAM" id="Phobius"/>
    </source>
</evidence>
<protein>
    <submittedName>
        <fullName evidence="3">Uncharacterized protein</fullName>
    </submittedName>
</protein>
<accession>A0ABP1Q3L1</accession>
<dbReference type="Proteomes" id="UP001642540">
    <property type="component" value="Unassembled WGS sequence"/>
</dbReference>
<comment type="caution">
    <text evidence="3">The sequence shown here is derived from an EMBL/GenBank/DDBJ whole genome shotgun (WGS) entry which is preliminary data.</text>
</comment>
<proteinExistence type="predicted"/>
<evidence type="ECO:0000256" key="1">
    <source>
        <dbReference type="SAM" id="MobiDB-lite"/>
    </source>
</evidence>
<feature type="transmembrane region" description="Helical" evidence="2">
    <location>
        <begin position="37"/>
        <end position="58"/>
    </location>
</feature>
<dbReference type="InterPro" id="IPR032675">
    <property type="entry name" value="LRR_dom_sf"/>
</dbReference>
<sequence length="537" mass="60449">METHDTLFHDHSTFSGKLALFLHRNLLTNFSRLNWKYLIAPAVFLAAFAGIAALIVSVEADLKTSTKTPNGALQLAPGNSLLGPDDPSVEGDANIEGDVVGWTVIKQSSEGIFDAEGCENGLYSFEGFNPILDVSPMKTLRLRYLVLDAPALSRSLQQWTNLETIVIENVWINGNFSRVYLPHLKKFIFHQFRNGKTDVYKQPDSLKDILFFDKSPNKTWDLNKDLLNLNMTIQLTIEGTKILDIEPDDGEININTHMCEDIYKNFNPQTSFQLSSLSLSWCSVENATLDQLQENGDNLKFLFLNNAVPYSSDDWMKITSSLRNLQELHVFLRFKCDWPGYEIYLNVSNISPTVETLSITNLDLSFELGVPAQSVRNLTLDNYVGENIVQNFPQVFPNVNTIALFNITQNLSYPLIHQVLQVKPELLIVTNLTRLSNQQPSSSKKSGGMEKRSGTSKSKSVSGKLDAALVTQVEETLSKAGIPKEASSFMLELCKDNGTYVGRVLTSFQRNFYRYKRLAFSKIDTYADYVTWDADPK</sequence>